<dbReference type="InterPro" id="IPR003593">
    <property type="entry name" value="AAA+_ATPase"/>
</dbReference>
<dbReference type="PANTHER" id="PTHR30258">
    <property type="entry name" value="TYPE II SECRETION SYSTEM PROTEIN GSPE-RELATED"/>
    <property type="match status" value="1"/>
</dbReference>
<protein>
    <submittedName>
        <fullName evidence="6">Type II/IV secretion system protein</fullName>
    </submittedName>
</protein>
<evidence type="ECO:0000313" key="7">
    <source>
        <dbReference type="Proteomes" id="UP000779900"/>
    </source>
</evidence>
<keyword evidence="2" id="KW-0547">Nucleotide-binding</keyword>
<dbReference type="Pfam" id="PF00437">
    <property type="entry name" value="T2SSE"/>
    <property type="match status" value="1"/>
</dbReference>
<dbReference type="InterPro" id="IPR007831">
    <property type="entry name" value="T2SS_GspE_N"/>
</dbReference>
<feature type="region of interest" description="Disordered" evidence="4">
    <location>
        <begin position="106"/>
        <end position="142"/>
    </location>
</feature>
<dbReference type="FunFam" id="3.30.300.160:FF:000002">
    <property type="entry name" value="Type II secretion system protein E"/>
    <property type="match status" value="1"/>
</dbReference>
<dbReference type="GO" id="GO:0005886">
    <property type="term" value="C:plasma membrane"/>
    <property type="evidence" value="ECO:0007669"/>
    <property type="project" value="TreeGrafter"/>
</dbReference>
<gene>
    <name evidence="6" type="ORF">FJY68_11000</name>
</gene>
<evidence type="ECO:0000313" key="6">
    <source>
        <dbReference type="EMBL" id="MBM3332354.1"/>
    </source>
</evidence>
<dbReference type="GO" id="GO:0005524">
    <property type="term" value="F:ATP binding"/>
    <property type="evidence" value="ECO:0007669"/>
    <property type="project" value="UniProtKB-KW"/>
</dbReference>
<feature type="domain" description="Bacterial type II secretion system protein E" evidence="5">
    <location>
        <begin position="352"/>
        <end position="366"/>
    </location>
</feature>
<comment type="similarity">
    <text evidence="1">Belongs to the GSP E family.</text>
</comment>
<dbReference type="FunFam" id="3.40.50.300:FF:000398">
    <property type="entry name" value="Type IV pilus assembly ATPase PilB"/>
    <property type="match status" value="1"/>
</dbReference>
<dbReference type="InterPro" id="IPR001482">
    <property type="entry name" value="T2SS/T4SS_dom"/>
</dbReference>
<evidence type="ECO:0000256" key="1">
    <source>
        <dbReference type="ARBA" id="ARBA00006611"/>
    </source>
</evidence>
<proteinExistence type="inferred from homology"/>
<sequence length="532" mass="59304">MPIDEQSPSPSEETGAALAQRYGVPFVDLANFKIDSEVLQMFPEQFMRSKQVIPLFRAGNTLAAAFVDPGDIFNVDEVRRMTGMEVEPMVCRDLELQEALNQYYATSQSADLPDEPESMSLDDLPEEEAESAAQTEMSAEPRKIEELASEAPVVRWVNQMIIRAVRERASDIHIEPTREGLTVRYRIDGILHPIVSPKKALQLAVVSRIKIMSRMNIAEKRIPQDGRYGALVDGREIDFRVSTFPTTYGETVVMRILDRMRLLSLDELGLAGESAGLMREMIAKPHGVILITGPTGSGKSTTVYAILGEIRSGDKNIITIEDPVEYDMDKICQSQVNEKAGYTYLVGLRHILRQDPDVIMIGEIRDGETAMVAIRAALTGQLVFSTIHTNDAPGTITRLIDMNIEPFLVASAMEGTVAQRLVRQICPKCKEDYDPPAHLLGELGLPTGTKFYRGKGCERCRNTGYKGRIGIFEVMKVNDRLRELIVTRPPTSAIRMLAREYGMKTLWEDGISKVVAGTTTIEEVMDEAEKFE</sequence>
<accession>A0A938BTW8</accession>
<evidence type="ECO:0000259" key="5">
    <source>
        <dbReference type="PROSITE" id="PS00662"/>
    </source>
</evidence>
<comment type="caution">
    <text evidence="6">The sequence shown here is derived from an EMBL/GenBank/DDBJ whole genome shotgun (WGS) entry which is preliminary data.</text>
</comment>
<dbReference type="PROSITE" id="PS00662">
    <property type="entry name" value="T2SP_E"/>
    <property type="match status" value="1"/>
</dbReference>
<evidence type="ECO:0000256" key="3">
    <source>
        <dbReference type="ARBA" id="ARBA00022840"/>
    </source>
</evidence>
<dbReference type="CDD" id="cd01129">
    <property type="entry name" value="PulE-GspE-like"/>
    <property type="match status" value="1"/>
</dbReference>
<dbReference type="InterPro" id="IPR027417">
    <property type="entry name" value="P-loop_NTPase"/>
</dbReference>
<dbReference type="SMART" id="SM00382">
    <property type="entry name" value="AAA"/>
    <property type="match status" value="1"/>
</dbReference>
<dbReference type="SUPFAM" id="SSF160246">
    <property type="entry name" value="EspE N-terminal domain-like"/>
    <property type="match status" value="1"/>
</dbReference>
<dbReference type="Gene3D" id="3.30.300.160">
    <property type="entry name" value="Type II secretion system, protein E, N-terminal domain"/>
    <property type="match status" value="1"/>
</dbReference>
<dbReference type="Pfam" id="PF05157">
    <property type="entry name" value="MshEN"/>
    <property type="match status" value="1"/>
</dbReference>
<dbReference type="AlphaFoldDB" id="A0A938BTW8"/>
<dbReference type="FunFam" id="3.30.450.90:FF:000001">
    <property type="entry name" value="Type II secretion system ATPase GspE"/>
    <property type="match status" value="1"/>
</dbReference>
<dbReference type="Gene3D" id="3.30.450.90">
    <property type="match status" value="1"/>
</dbReference>
<dbReference type="GO" id="GO:0016887">
    <property type="term" value="F:ATP hydrolysis activity"/>
    <property type="evidence" value="ECO:0007669"/>
    <property type="project" value="TreeGrafter"/>
</dbReference>
<dbReference type="EMBL" id="VGIR01000078">
    <property type="protein sequence ID" value="MBM3332354.1"/>
    <property type="molecule type" value="Genomic_DNA"/>
</dbReference>
<dbReference type="PANTHER" id="PTHR30258:SF3">
    <property type="entry name" value="SLL1921 PROTEIN"/>
    <property type="match status" value="1"/>
</dbReference>
<dbReference type="SUPFAM" id="SSF52540">
    <property type="entry name" value="P-loop containing nucleoside triphosphate hydrolases"/>
    <property type="match status" value="1"/>
</dbReference>
<evidence type="ECO:0000256" key="4">
    <source>
        <dbReference type="SAM" id="MobiDB-lite"/>
    </source>
</evidence>
<dbReference type="InterPro" id="IPR037257">
    <property type="entry name" value="T2SS_E_N_sf"/>
</dbReference>
<reference evidence="6" key="1">
    <citation type="submission" date="2019-03" db="EMBL/GenBank/DDBJ databases">
        <title>Lake Tanganyika Metagenome-Assembled Genomes (MAGs).</title>
        <authorList>
            <person name="Tran P."/>
        </authorList>
    </citation>
    <scope>NUCLEOTIDE SEQUENCE</scope>
    <source>
        <strain evidence="6">K_DeepCast_150m_m2_040</strain>
    </source>
</reference>
<evidence type="ECO:0000256" key="2">
    <source>
        <dbReference type="ARBA" id="ARBA00022741"/>
    </source>
</evidence>
<dbReference type="Gene3D" id="3.40.50.300">
    <property type="entry name" value="P-loop containing nucleotide triphosphate hydrolases"/>
    <property type="match status" value="1"/>
</dbReference>
<keyword evidence="3" id="KW-0067">ATP-binding</keyword>
<organism evidence="6 7">
    <name type="scientific">candidate division WOR-3 bacterium</name>
    <dbReference type="NCBI Taxonomy" id="2052148"/>
    <lineage>
        <taxon>Bacteria</taxon>
        <taxon>Bacteria division WOR-3</taxon>
    </lineage>
</organism>
<dbReference type="Proteomes" id="UP000779900">
    <property type="component" value="Unassembled WGS sequence"/>
</dbReference>
<name>A0A938BTW8_UNCW3</name>